<dbReference type="Proteomes" id="UP001634393">
    <property type="component" value="Unassembled WGS sequence"/>
</dbReference>
<evidence type="ECO:0000256" key="1">
    <source>
        <dbReference type="ARBA" id="ARBA00022491"/>
    </source>
</evidence>
<evidence type="ECO:0000256" key="2">
    <source>
        <dbReference type="ARBA" id="ARBA00023015"/>
    </source>
</evidence>
<keyword evidence="2" id="KW-0805">Transcription regulation</keyword>
<evidence type="ECO:0000256" key="4">
    <source>
        <dbReference type="SAM" id="MobiDB-lite"/>
    </source>
</evidence>
<dbReference type="Pfam" id="PF08744">
    <property type="entry name" value="NOZZLE"/>
    <property type="match status" value="1"/>
</dbReference>
<keyword evidence="6" id="KW-1185">Reference proteome</keyword>
<name>A0ABD3UMQ0_9LAMI</name>
<gene>
    <name evidence="5" type="ORF">ACJIZ3_012669</name>
</gene>
<dbReference type="InterPro" id="IPR014855">
    <property type="entry name" value="NOZZLE"/>
</dbReference>
<feature type="region of interest" description="Disordered" evidence="4">
    <location>
        <begin position="22"/>
        <end position="55"/>
    </location>
</feature>
<dbReference type="PANTHER" id="PTHR33388:SF2">
    <property type="entry name" value="PROTEIN SPOROCYTELESS"/>
    <property type="match status" value="1"/>
</dbReference>
<evidence type="ECO:0000313" key="5">
    <source>
        <dbReference type="EMBL" id="KAL3850787.1"/>
    </source>
</evidence>
<proteinExistence type="predicted"/>
<organism evidence="5 6">
    <name type="scientific">Penstemon smallii</name>
    <dbReference type="NCBI Taxonomy" id="265156"/>
    <lineage>
        <taxon>Eukaryota</taxon>
        <taxon>Viridiplantae</taxon>
        <taxon>Streptophyta</taxon>
        <taxon>Embryophyta</taxon>
        <taxon>Tracheophyta</taxon>
        <taxon>Spermatophyta</taxon>
        <taxon>Magnoliopsida</taxon>
        <taxon>eudicotyledons</taxon>
        <taxon>Gunneridae</taxon>
        <taxon>Pentapetalae</taxon>
        <taxon>asterids</taxon>
        <taxon>lamiids</taxon>
        <taxon>Lamiales</taxon>
        <taxon>Plantaginaceae</taxon>
        <taxon>Cheloneae</taxon>
        <taxon>Penstemon</taxon>
    </lineage>
</organism>
<keyword evidence="3" id="KW-0804">Transcription</keyword>
<comment type="caution">
    <text evidence="5">The sequence shown here is derived from an EMBL/GenBank/DDBJ whole genome shotgun (WGS) entry which is preliminary data.</text>
</comment>
<sequence>MATSVVISSDNNAPLTELVQDQYHHHQPIRRSISGRRKPKGGEEKKKKTPQRGMGVEKLERQRVEEMLKKMAEPTHNLQTCLNTNHIMGTTTAAGHMGLNQNQTSYLGFHGSVSDRFQTDHFGIGGSSSTTSFHSSSIPDPLNFISSCHKKKKVNNAENLGVRPEMYMRMYSDQAGFLGLNVGDNQKIINHTTKQPPLVPQQGCHNVRSTRPVVAVHRKGSEEGNTRVVMEYEFFPGGRKDCCNNNNNNEDDELVMMGNSEGSTCTTSCVGFDAFSTSTSTSSIDLSLKLSY</sequence>
<keyword evidence="1" id="KW-0678">Repressor</keyword>
<reference evidence="5 6" key="1">
    <citation type="submission" date="2024-12" db="EMBL/GenBank/DDBJ databases">
        <title>The unique morphological basis and parallel evolutionary history of personate flowers in Penstemon.</title>
        <authorList>
            <person name="Depatie T.H."/>
            <person name="Wessinger C.A."/>
        </authorList>
    </citation>
    <scope>NUCLEOTIDE SEQUENCE [LARGE SCALE GENOMIC DNA]</scope>
    <source>
        <strain evidence="5">WTNN_2</strain>
        <tissue evidence="5">Leaf</tissue>
    </source>
</reference>
<dbReference type="InterPro" id="IPR040356">
    <property type="entry name" value="SPEAR"/>
</dbReference>
<evidence type="ECO:0000313" key="6">
    <source>
        <dbReference type="Proteomes" id="UP001634393"/>
    </source>
</evidence>
<dbReference type="EMBL" id="JBJXBP010000001">
    <property type="protein sequence ID" value="KAL3850787.1"/>
    <property type="molecule type" value="Genomic_DNA"/>
</dbReference>
<evidence type="ECO:0000256" key="3">
    <source>
        <dbReference type="ARBA" id="ARBA00023163"/>
    </source>
</evidence>
<accession>A0ABD3UMQ0</accession>
<dbReference type="PANTHER" id="PTHR33388">
    <property type="entry name" value="OS01G0212500 PROTEIN"/>
    <property type="match status" value="1"/>
</dbReference>
<feature type="compositionally biased region" description="Basic residues" evidence="4">
    <location>
        <begin position="25"/>
        <end position="39"/>
    </location>
</feature>
<protein>
    <submittedName>
        <fullName evidence="5">Uncharacterized protein</fullName>
    </submittedName>
</protein>
<dbReference type="AlphaFoldDB" id="A0ABD3UMQ0"/>